<keyword evidence="1" id="KW-0812">Transmembrane</keyword>
<gene>
    <name evidence="2" type="ORF">NCTC13338_01425</name>
</gene>
<dbReference type="AlphaFoldDB" id="A0A377ISN4"/>
<dbReference type="Proteomes" id="UP000254543">
    <property type="component" value="Unassembled WGS sequence"/>
</dbReference>
<keyword evidence="1" id="KW-0472">Membrane</keyword>
<protein>
    <submittedName>
        <fullName evidence="2">Membrane protein</fullName>
    </submittedName>
</protein>
<feature type="transmembrane region" description="Helical" evidence="1">
    <location>
        <begin position="34"/>
        <end position="53"/>
    </location>
</feature>
<evidence type="ECO:0000313" key="2">
    <source>
        <dbReference type="EMBL" id="STO83297.1"/>
    </source>
</evidence>
<organism evidence="2 3">
    <name type="scientific">Helicobacter pylori</name>
    <name type="common">Campylobacter pylori</name>
    <dbReference type="NCBI Taxonomy" id="210"/>
    <lineage>
        <taxon>Bacteria</taxon>
        <taxon>Pseudomonadati</taxon>
        <taxon>Campylobacterota</taxon>
        <taxon>Epsilonproteobacteria</taxon>
        <taxon>Campylobacterales</taxon>
        <taxon>Helicobacteraceae</taxon>
        <taxon>Helicobacter</taxon>
    </lineage>
</organism>
<proteinExistence type="predicted"/>
<name>A0A377ISN4_HELPX</name>
<reference evidence="2 3" key="1">
    <citation type="submission" date="2018-06" db="EMBL/GenBank/DDBJ databases">
        <authorList>
            <consortium name="Pathogen Informatics"/>
            <person name="Doyle S."/>
        </authorList>
    </citation>
    <scope>NUCLEOTIDE SEQUENCE [LARGE SCALE GENOMIC DNA]</scope>
    <source>
        <strain evidence="2 3">NCTC13338</strain>
    </source>
</reference>
<evidence type="ECO:0000256" key="1">
    <source>
        <dbReference type="SAM" id="Phobius"/>
    </source>
</evidence>
<sequence>MGTFTLFFVWGENLEHVNMLGFVVVVGSYLKKRLSVLSLCFIVLVMVLFKLALSMSD</sequence>
<keyword evidence="1" id="KW-1133">Transmembrane helix</keyword>
<dbReference type="EMBL" id="UGHQ01000001">
    <property type="protein sequence ID" value="STO83297.1"/>
    <property type="molecule type" value="Genomic_DNA"/>
</dbReference>
<accession>A0A377ISN4</accession>
<evidence type="ECO:0000313" key="3">
    <source>
        <dbReference type="Proteomes" id="UP000254543"/>
    </source>
</evidence>